<sequence length="266" mass="30575">MASYRPLLLLLTATNVLSALAHSVAAANLPPSDSSPSLRHQTNAMCLKFASICDFVAQNCNTQVKARPWLATLPIADDSSKCAESFSLFHQHNKTLVICMREFPPESKEMTQALVFLKFYSAWQQQNTCKLFHATEARAAAECSFNALRPWTQTTLSMYCHDVFTMYKNSRHKLDVLCERTSNSDTFWEGYVDFIGSKTCKHYYDIIREAREQGCGNTNMALHGTRCQQMFEWYSNHKDVVETDCFEVRASKPFYHGFYLWKKQQH</sequence>
<evidence type="ECO:0000313" key="2">
    <source>
        <dbReference type="EMBL" id="CEG36326.1"/>
    </source>
</evidence>
<dbReference type="Proteomes" id="UP000054928">
    <property type="component" value="Unassembled WGS sequence"/>
</dbReference>
<protein>
    <submittedName>
        <fullName evidence="2">RxLR-like protein</fullName>
    </submittedName>
</protein>
<evidence type="ECO:0000313" key="3">
    <source>
        <dbReference type="Proteomes" id="UP000054928"/>
    </source>
</evidence>
<feature type="signal peptide" evidence="1">
    <location>
        <begin position="1"/>
        <end position="21"/>
    </location>
</feature>
<name>A0A0P1A7S5_PLAHL</name>
<accession>A0A0P1A7S5</accession>
<dbReference type="OrthoDB" id="89244at2759"/>
<feature type="chain" id="PRO_5006058442" evidence="1">
    <location>
        <begin position="22"/>
        <end position="266"/>
    </location>
</feature>
<keyword evidence="3" id="KW-1185">Reference proteome</keyword>
<dbReference type="GeneID" id="36397471"/>
<dbReference type="OMA" id="LCERTSN"/>
<reference evidence="3" key="1">
    <citation type="submission" date="2014-09" db="EMBL/GenBank/DDBJ databases">
        <authorList>
            <person name="Sharma Rahul"/>
            <person name="Thines Marco"/>
        </authorList>
    </citation>
    <scope>NUCLEOTIDE SEQUENCE [LARGE SCALE GENOMIC DNA]</scope>
</reference>
<proteinExistence type="predicted"/>
<dbReference type="EMBL" id="CCYD01000193">
    <property type="protein sequence ID" value="CEG36326.1"/>
    <property type="molecule type" value="Genomic_DNA"/>
</dbReference>
<dbReference type="RefSeq" id="XP_024572695.1">
    <property type="nucleotide sequence ID" value="XM_024719568.1"/>
</dbReference>
<keyword evidence="1" id="KW-0732">Signal</keyword>
<dbReference type="AlphaFoldDB" id="A0A0P1A7S5"/>
<evidence type="ECO:0000256" key="1">
    <source>
        <dbReference type="SAM" id="SignalP"/>
    </source>
</evidence>
<organism evidence="2 3">
    <name type="scientific">Plasmopara halstedii</name>
    <name type="common">Downy mildew of sunflower</name>
    <dbReference type="NCBI Taxonomy" id="4781"/>
    <lineage>
        <taxon>Eukaryota</taxon>
        <taxon>Sar</taxon>
        <taxon>Stramenopiles</taxon>
        <taxon>Oomycota</taxon>
        <taxon>Peronosporomycetes</taxon>
        <taxon>Peronosporales</taxon>
        <taxon>Peronosporaceae</taxon>
        <taxon>Plasmopara</taxon>
    </lineage>
</organism>